<dbReference type="PIRSF" id="PIRSF028762">
    <property type="entry name" value="ABD1"/>
    <property type="match status" value="1"/>
</dbReference>
<dbReference type="InterPro" id="IPR039753">
    <property type="entry name" value="RG7MT1"/>
</dbReference>
<evidence type="ECO:0000256" key="13">
    <source>
        <dbReference type="ARBA" id="ARBA00049739"/>
    </source>
</evidence>
<feature type="site" description="mRNA cap binding" evidence="15">
    <location>
        <position position="284"/>
    </location>
</feature>
<evidence type="ECO:0000256" key="6">
    <source>
        <dbReference type="ARBA" id="ARBA00022691"/>
    </source>
</evidence>
<evidence type="ECO:0000256" key="2">
    <source>
        <dbReference type="ARBA" id="ARBA00011926"/>
    </source>
</evidence>
<dbReference type="GO" id="GO:0003723">
    <property type="term" value="F:RNA binding"/>
    <property type="evidence" value="ECO:0007669"/>
    <property type="project" value="UniProtKB-KW"/>
</dbReference>
<comment type="catalytic activity">
    <reaction evidence="12">
        <text>a 5'-end (5'-triphosphoguanosine)-ribonucleoside in mRNA + S-adenosyl-L-methionine = a 5'-end (N(7)-methyl 5'-triphosphoguanosine)-ribonucleoside in mRNA + S-adenosyl-L-homocysteine</text>
        <dbReference type="Rhea" id="RHEA:67008"/>
        <dbReference type="Rhea" id="RHEA-COMP:17166"/>
        <dbReference type="Rhea" id="RHEA-COMP:17167"/>
        <dbReference type="ChEBI" id="CHEBI:57856"/>
        <dbReference type="ChEBI" id="CHEBI:59789"/>
        <dbReference type="ChEBI" id="CHEBI:156461"/>
        <dbReference type="ChEBI" id="CHEBI:167617"/>
        <dbReference type="EC" id="2.1.1.56"/>
    </reaction>
</comment>
<dbReference type="Pfam" id="PF03291">
    <property type="entry name" value="mRNA_G-N7_MeTrfase"/>
    <property type="match status" value="1"/>
</dbReference>
<sequence length="298" mass="34749">MDSSSPLKTFRKDQAMEGKKEEIREHYNSIRERGRESRQRSKTINIRNANNFIKACLIRLYTKRGDSVLDLGCGKGGDLLKYERAGIGEYYGVDIAEVSINDARVRARNMKRRFKVFFRAQDSYGRHMDLGKEFDVISSQFSFHYAFSTSESLDIAQRNIARHLRPGGYFIMTVPSRDVILERYKQGRMSNDFYKIELEKMEDVPIESVREYRFTLLDSVNNCIEYFVDFTRMVDGFKRLGLSLVERKGFIDFYEDEGRRNPELSKKMGLGCLTREESEVVGIYEVVVFRKLVPESDA</sequence>
<evidence type="ECO:0000256" key="16">
    <source>
        <dbReference type="SAM" id="MobiDB-lite"/>
    </source>
</evidence>
<dbReference type="CDD" id="cd02440">
    <property type="entry name" value="AdoMet_MTases"/>
    <property type="match status" value="1"/>
</dbReference>
<evidence type="ECO:0000256" key="5">
    <source>
        <dbReference type="ARBA" id="ARBA00022679"/>
    </source>
</evidence>
<feature type="binding site" evidence="14">
    <location>
        <position position="54"/>
    </location>
    <ligand>
        <name>S-adenosyl-L-methionine</name>
        <dbReference type="ChEBI" id="CHEBI:59789"/>
    </ligand>
</feature>
<keyword evidence="8 15" id="KW-0506">mRNA capping</keyword>
<keyword evidence="9" id="KW-0539">Nucleus</keyword>
<dbReference type="InterPro" id="IPR016899">
    <property type="entry name" value="mRNA_G-N7_MeTrfase_euk"/>
</dbReference>
<dbReference type="GO" id="GO:0004482">
    <property type="term" value="F:mRNA 5'-cap (guanine-N7-)-methyltransferase activity"/>
    <property type="evidence" value="ECO:0007669"/>
    <property type="project" value="UniProtKB-EC"/>
</dbReference>
<evidence type="ECO:0000256" key="3">
    <source>
        <dbReference type="ARBA" id="ARBA00022603"/>
    </source>
</evidence>
<dbReference type="GO" id="GO:0005634">
    <property type="term" value="C:nucleus"/>
    <property type="evidence" value="ECO:0007669"/>
    <property type="project" value="UniProtKB-SubCell"/>
</dbReference>
<evidence type="ECO:0000256" key="7">
    <source>
        <dbReference type="ARBA" id="ARBA00022884"/>
    </source>
</evidence>
<feature type="site" description="mRNA cap binding" evidence="15">
    <location>
        <position position="81"/>
    </location>
</feature>
<gene>
    <name evidence="18" type="ORF">ECU10_0380</name>
</gene>
<dbReference type="EC" id="2.1.1.56" evidence="2"/>
<dbReference type="VEuPathDB" id="MicrosporidiaDB:AEWD_100280"/>
<evidence type="ECO:0000256" key="12">
    <source>
        <dbReference type="ARBA" id="ARBA00044712"/>
    </source>
</evidence>
<feature type="binding site" evidence="14">
    <location>
        <position position="140"/>
    </location>
    <ligand>
        <name>S-adenosyl-L-methionine</name>
        <dbReference type="ChEBI" id="CHEBI:59789"/>
    </ligand>
</feature>
<evidence type="ECO:0000256" key="1">
    <source>
        <dbReference type="ARBA" id="ARBA00004123"/>
    </source>
</evidence>
<reference evidence="18" key="1">
    <citation type="journal article" date="2013" name="Eukaryot. Cell">
        <title>Extremely Reduced Levels of Heterozygosity in the Vertebrate Pathogen Encephalitozoon cuniculi.</title>
        <authorList>
            <person name="Selman M."/>
            <person name="Sak B."/>
            <person name="Kvac M."/>
            <person name="Farinelli L."/>
            <person name="Weiss L.M."/>
            <person name="Corradi N."/>
        </authorList>
    </citation>
    <scope>NUCLEOTIDE SEQUENCE</scope>
</reference>
<feature type="site" description="mRNA cap binding" evidence="15">
    <location>
        <position position="106"/>
    </location>
</feature>
<feature type="site" description="mRNA cap binding" evidence="15">
    <location>
        <position position="144"/>
    </location>
</feature>
<comment type="subcellular location">
    <subcellularLocation>
        <location evidence="1">Nucleus</location>
    </subcellularLocation>
</comment>
<feature type="domain" description="MRNA cap 0 methyltransferase" evidence="17">
    <location>
        <begin position="41"/>
        <end position="292"/>
    </location>
</feature>
<evidence type="ECO:0000256" key="4">
    <source>
        <dbReference type="ARBA" id="ARBA00022664"/>
    </source>
</evidence>
<feature type="region of interest" description="Disordered" evidence="16">
    <location>
        <begin position="1"/>
        <end position="23"/>
    </location>
</feature>
<dbReference type="PANTHER" id="PTHR12189">
    <property type="entry name" value="MRNA GUANINE-7- METHYLTRANSFERASE"/>
    <property type="match status" value="1"/>
</dbReference>
<feature type="binding site" evidence="14">
    <location>
        <position position="94"/>
    </location>
    <ligand>
        <name>S-adenosyl-L-methionine</name>
        <dbReference type="ChEBI" id="CHEBI:59789"/>
    </ligand>
</feature>
<dbReference type="InterPro" id="IPR004971">
    <property type="entry name" value="mRNA_G-N7_MeTrfase_dom"/>
</dbReference>
<accession>M1JLV5</accession>
<feature type="binding site" evidence="14">
    <location>
        <position position="122"/>
    </location>
    <ligand>
        <name>S-adenosyl-L-methionine</name>
        <dbReference type="ChEBI" id="CHEBI:59789"/>
    </ligand>
</feature>
<evidence type="ECO:0000313" key="18">
    <source>
        <dbReference type="EMBL" id="AGE96484.1"/>
    </source>
</evidence>
<evidence type="ECO:0000256" key="10">
    <source>
        <dbReference type="ARBA" id="ARBA00032772"/>
    </source>
</evidence>
<dbReference type="VEuPathDB" id="MicrosporidiaDB:ECU10_0380"/>
<evidence type="ECO:0000256" key="15">
    <source>
        <dbReference type="PIRSR" id="PIRSR028762-2"/>
    </source>
</evidence>
<keyword evidence="7" id="KW-0694">RNA-binding</keyword>
<dbReference type="Gene3D" id="3.40.50.150">
    <property type="entry name" value="Vaccinia Virus protein VP39"/>
    <property type="match status" value="1"/>
</dbReference>
<evidence type="ECO:0000256" key="8">
    <source>
        <dbReference type="ARBA" id="ARBA00023042"/>
    </source>
</evidence>
<feature type="site" description="mRNA cap binding" evidence="15">
    <location>
        <position position="75"/>
    </location>
</feature>
<keyword evidence="5" id="KW-0808">Transferase</keyword>
<evidence type="ECO:0000259" key="17">
    <source>
        <dbReference type="PROSITE" id="PS51562"/>
    </source>
</evidence>
<protein>
    <recommendedName>
        <fullName evidence="13">mRNA cap guanine-N(7) methyltransferase</fullName>
        <ecNumber evidence="2">2.1.1.56</ecNumber>
    </recommendedName>
    <alternativeName>
        <fullName evidence="10">mRNA (guanine-N(7))-methyltransferase</fullName>
    </alternativeName>
    <alternativeName>
        <fullName evidence="11">mRNA cap methyltransferase</fullName>
    </alternativeName>
</protein>
<dbReference type="EMBL" id="KC513620">
    <property type="protein sequence ID" value="AGE96484.1"/>
    <property type="molecule type" value="Genomic_DNA"/>
</dbReference>
<keyword evidence="4" id="KW-0507">mRNA processing</keyword>
<evidence type="ECO:0000256" key="9">
    <source>
        <dbReference type="ARBA" id="ARBA00023242"/>
    </source>
</evidence>
<dbReference type="PROSITE" id="PS51562">
    <property type="entry name" value="RNA_CAP0_MT"/>
    <property type="match status" value="1"/>
</dbReference>
<feature type="binding site" evidence="14">
    <location>
        <position position="72"/>
    </location>
    <ligand>
        <name>S-adenosyl-L-methionine</name>
        <dbReference type="ChEBI" id="CHEBI:59789"/>
    </ligand>
</feature>
<feature type="compositionally biased region" description="Basic and acidic residues" evidence="16">
    <location>
        <begin position="10"/>
        <end position="23"/>
    </location>
</feature>
<proteinExistence type="predicted"/>
<feature type="binding site" evidence="15">
    <location>
        <begin position="50"/>
        <end position="51"/>
    </location>
    <ligand>
        <name>mRNA</name>
        <dbReference type="ChEBI" id="CHEBI:33699"/>
    </ligand>
</feature>
<dbReference type="InterPro" id="IPR029063">
    <property type="entry name" value="SAM-dependent_MTases_sf"/>
</dbReference>
<dbReference type="PANTHER" id="PTHR12189:SF2">
    <property type="entry name" value="MRNA CAP GUANINE-N7 METHYLTRANSFERASE"/>
    <property type="match status" value="1"/>
</dbReference>
<feature type="binding site" evidence="14">
    <location>
        <position position="145"/>
    </location>
    <ligand>
        <name>S-adenosyl-L-methionine</name>
        <dbReference type="ChEBI" id="CHEBI:59789"/>
    </ligand>
</feature>
<dbReference type="VEuPathDB" id="MicrosporidiaDB:AEWR_100280"/>
<name>M1JLV5_ENCCN</name>
<dbReference type="AlphaFoldDB" id="M1JLV5"/>
<feature type="site" description="mRNA cap binding" evidence="15">
    <location>
        <position position="225"/>
    </location>
</feature>
<dbReference type="SUPFAM" id="SSF53335">
    <property type="entry name" value="S-adenosyl-L-methionine-dependent methyltransferases"/>
    <property type="match status" value="1"/>
</dbReference>
<dbReference type="VEuPathDB" id="MicrosporidiaDB:M970_100280"/>
<keyword evidence="6" id="KW-0949">S-adenosyl-L-methionine</keyword>
<organism evidence="18">
    <name type="scientific">Encephalitozoon cuniculi</name>
    <name type="common">Microsporidian parasite</name>
    <dbReference type="NCBI Taxonomy" id="6035"/>
    <lineage>
        <taxon>Eukaryota</taxon>
        <taxon>Fungi</taxon>
        <taxon>Fungi incertae sedis</taxon>
        <taxon>Microsporidia</taxon>
        <taxon>Unikaryonidae</taxon>
        <taxon>Encephalitozoon</taxon>
    </lineage>
</organism>
<keyword evidence="3" id="KW-0489">Methyltransferase</keyword>
<dbReference type="VEuPathDB" id="MicrosporidiaDB:AEWQ_100280"/>
<evidence type="ECO:0000256" key="14">
    <source>
        <dbReference type="PIRSR" id="PIRSR028762-1"/>
    </source>
</evidence>
<evidence type="ECO:0000256" key="11">
    <source>
        <dbReference type="ARBA" id="ARBA00033387"/>
    </source>
</evidence>